<feature type="transmembrane region" description="Helical" evidence="9">
    <location>
        <begin position="35"/>
        <end position="55"/>
    </location>
</feature>
<dbReference type="HAMAP" id="MF_00422">
    <property type="entry name" value="SecE"/>
    <property type="match status" value="1"/>
</dbReference>
<dbReference type="InterPro" id="IPR005807">
    <property type="entry name" value="SecE_bac"/>
</dbReference>
<comment type="subunit">
    <text evidence="9">Component of the Sec protein translocase complex. Heterotrimer consisting of SecY, SecE and SecG subunits. The heterotrimers can form oligomers, although 1 heterotrimer is thought to be able to translocate proteins. Interacts with the ribosome. Interacts with SecDF, and other proteins may be involved. Interacts with SecA.</text>
</comment>
<dbReference type="InterPro" id="IPR001901">
    <property type="entry name" value="Translocase_SecE/Sec61-g"/>
</dbReference>
<dbReference type="Pfam" id="PF00584">
    <property type="entry name" value="SecE"/>
    <property type="match status" value="1"/>
</dbReference>
<evidence type="ECO:0000256" key="7">
    <source>
        <dbReference type="ARBA" id="ARBA00023010"/>
    </source>
</evidence>
<keyword evidence="6 9" id="KW-1133">Transmembrane helix</keyword>
<gene>
    <name evidence="9 10" type="primary">secE</name>
    <name evidence="10" type="ORF">COT24_00870</name>
</gene>
<organism evidence="10 11">
    <name type="scientific">Candidatus Kerfeldbacteria bacterium CG08_land_8_20_14_0_20_40_16</name>
    <dbReference type="NCBI Taxonomy" id="2014244"/>
    <lineage>
        <taxon>Bacteria</taxon>
        <taxon>Candidatus Kerfeldiibacteriota</taxon>
    </lineage>
</organism>
<dbReference type="Gene3D" id="1.20.5.1030">
    <property type="entry name" value="Preprotein translocase secy subunit"/>
    <property type="match status" value="1"/>
</dbReference>
<accession>A0A2H0YWS4</accession>
<dbReference type="GO" id="GO:0065002">
    <property type="term" value="P:intracellular protein transmembrane transport"/>
    <property type="evidence" value="ECO:0007669"/>
    <property type="project" value="UniProtKB-UniRule"/>
</dbReference>
<comment type="function">
    <text evidence="9">Essential subunit of the Sec protein translocation channel SecYEG. Clamps together the 2 halves of SecY. May contact the channel plug during translocation.</text>
</comment>
<keyword evidence="7 9" id="KW-0811">Translocation</keyword>
<dbReference type="EMBL" id="PEXU01000011">
    <property type="protein sequence ID" value="PIS42935.1"/>
    <property type="molecule type" value="Genomic_DNA"/>
</dbReference>
<dbReference type="GO" id="GO:0043952">
    <property type="term" value="P:protein transport by the Sec complex"/>
    <property type="evidence" value="ECO:0007669"/>
    <property type="project" value="UniProtKB-UniRule"/>
</dbReference>
<reference evidence="10 11" key="1">
    <citation type="submission" date="2017-09" db="EMBL/GenBank/DDBJ databases">
        <title>Depth-based differentiation of microbial function through sediment-hosted aquifers and enrichment of novel symbionts in the deep terrestrial subsurface.</title>
        <authorList>
            <person name="Probst A.J."/>
            <person name="Ladd B."/>
            <person name="Jarett J.K."/>
            <person name="Geller-Mcgrath D.E."/>
            <person name="Sieber C.M."/>
            <person name="Emerson J.B."/>
            <person name="Anantharaman K."/>
            <person name="Thomas B.C."/>
            <person name="Malmstrom R."/>
            <person name="Stieglmeier M."/>
            <person name="Klingl A."/>
            <person name="Woyke T."/>
            <person name="Ryan C.M."/>
            <person name="Banfield J.F."/>
        </authorList>
    </citation>
    <scope>NUCLEOTIDE SEQUENCE [LARGE SCALE GENOMIC DNA]</scope>
    <source>
        <strain evidence="10">CG08_land_8_20_14_0_20_40_16</strain>
    </source>
</reference>
<evidence type="ECO:0000256" key="8">
    <source>
        <dbReference type="ARBA" id="ARBA00023136"/>
    </source>
</evidence>
<dbReference type="Proteomes" id="UP000231542">
    <property type="component" value="Unassembled WGS sequence"/>
</dbReference>
<comment type="similarity">
    <text evidence="9">Belongs to the SecE/SEC61-gamma family.</text>
</comment>
<evidence type="ECO:0000313" key="10">
    <source>
        <dbReference type="EMBL" id="PIS42935.1"/>
    </source>
</evidence>
<keyword evidence="5 9" id="KW-0653">Protein transport</keyword>
<evidence type="ECO:0000256" key="1">
    <source>
        <dbReference type="ARBA" id="ARBA00004370"/>
    </source>
</evidence>
<dbReference type="PANTHER" id="PTHR33910">
    <property type="entry name" value="PROTEIN TRANSLOCASE SUBUNIT SECE"/>
    <property type="match status" value="1"/>
</dbReference>
<keyword evidence="4 9" id="KW-0812">Transmembrane</keyword>
<evidence type="ECO:0000313" key="11">
    <source>
        <dbReference type="Proteomes" id="UP000231542"/>
    </source>
</evidence>
<dbReference type="GO" id="GO:0009306">
    <property type="term" value="P:protein secretion"/>
    <property type="evidence" value="ECO:0007669"/>
    <property type="project" value="UniProtKB-UniRule"/>
</dbReference>
<evidence type="ECO:0000256" key="4">
    <source>
        <dbReference type="ARBA" id="ARBA00022692"/>
    </source>
</evidence>
<keyword evidence="2 9" id="KW-0813">Transport</keyword>
<name>A0A2H0YWS4_9BACT</name>
<dbReference type="NCBIfam" id="TIGR00964">
    <property type="entry name" value="secE_bact"/>
    <property type="match status" value="1"/>
</dbReference>
<proteinExistence type="inferred from homology"/>
<evidence type="ECO:0000256" key="9">
    <source>
        <dbReference type="HAMAP-Rule" id="MF_00422"/>
    </source>
</evidence>
<sequence length="64" mass="7291">MSLKDNRIFRYFKESKDELKKVIWPTRAEAIKHTLIVIGVSVGVAVFLGLADYLLNTGLEQLIK</sequence>
<dbReference type="InterPro" id="IPR038379">
    <property type="entry name" value="SecE_sf"/>
</dbReference>
<dbReference type="GO" id="GO:0005886">
    <property type="term" value="C:plasma membrane"/>
    <property type="evidence" value="ECO:0007669"/>
    <property type="project" value="UniProtKB-SubCell"/>
</dbReference>
<evidence type="ECO:0000256" key="3">
    <source>
        <dbReference type="ARBA" id="ARBA00022475"/>
    </source>
</evidence>
<keyword evidence="8 9" id="KW-0472">Membrane</keyword>
<dbReference type="AlphaFoldDB" id="A0A2H0YWS4"/>
<evidence type="ECO:0000256" key="6">
    <source>
        <dbReference type="ARBA" id="ARBA00022989"/>
    </source>
</evidence>
<comment type="caution">
    <text evidence="10">The sequence shown here is derived from an EMBL/GenBank/DDBJ whole genome shotgun (WGS) entry which is preliminary data.</text>
</comment>
<dbReference type="PROSITE" id="PS01067">
    <property type="entry name" value="SECE_SEC61G"/>
    <property type="match status" value="1"/>
</dbReference>
<keyword evidence="3 9" id="KW-1003">Cell membrane</keyword>
<dbReference type="PANTHER" id="PTHR33910:SF1">
    <property type="entry name" value="PROTEIN TRANSLOCASE SUBUNIT SECE"/>
    <property type="match status" value="1"/>
</dbReference>
<evidence type="ECO:0000256" key="5">
    <source>
        <dbReference type="ARBA" id="ARBA00022927"/>
    </source>
</evidence>
<dbReference type="GO" id="GO:0008320">
    <property type="term" value="F:protein transmembrane transporter activity"/>
    <property type="evidence" value="ECO:0007669"/>
    <property type="project" value="UniProtKB-UniRule"/>
</dbReference>
<evidence type="ECO:0000256" key="2">
    <source>
        <dbReference type="ARBA" id="ARBA00022448"/>
    </source>
</evidence>
<protein>
    <recommendedName>
        <fullName evidence="9">Protein translocase subunit SecE</fullName>
    </recommendedName>
</protein>
<comment type="subcellular location">
    <subcellularLocation>
        <location evidence="9">Cell membrane</location>
        <topology evidence="9">Single-pass membrane protein</topology>
    </subcellularLocation>
    <subcellularLocation>
        <location evidence="1">Membrane</location>
    </subcellularLocation>
</comment>
<dbReference type="GO" id="GO:0006605">
    <property type="term" value="P:protein targeting"/>
    <property type="evidence" value="ECO:0007669"/>
    <property type="project" value="UniProtKB-UniRule"/>
</dbReference>